<reference evidence="1" key="1">
    <citation type="submission" date="2021-03" db="EMBL/GenBank/DDBJ databases">
        <title>Draft genome sequence of rust myrtle Austropuccinia psidii MF-1, a brazilian biotype.</title>
        <authorList>
            <person name="Quecine M.C."/>
            <person name="Pachon D.M.R."/>
            <person name="Bonatelli M.L."/>
            <person name="Correr F.H."/>
            <person name="Franceschini L.M."/>
            <person name="Leite T.F."/>
            <person name="Margarido G.R.A."/>
            <person name="Almeida C.A."/>
            <person name="Ferrarezi J.A."/>
            <person name="Labate C.A."/>
        </authorList>
    </citation>
    <scope>NUCLEOTIDE SEQUENCE</scope>
    <source>
        <strain evidence="1">MF-1</strain>
    </source>
</reference>
<comment type="caution">
    <text evidence="1">The sequence shown here is derived from an EMBL/GenBank/DDBJ whole genome shotgun (WGS) entry which is preliminary data.</text>
</comment>
<evidence type="ECO:0000313" key="2">
    <source>
        <dbReference type="Proteomes" id="UP000765509"/>
    </source>
</evidence>
<dbReference type="AlphaFoldDB" id="A0A9Q3FP91"/>
<organism evidence="1 2">
    <name type="scientific">Austropuccinia psidii MF-1</name>
    <dbReference type="NCBI Taxonomy" id="1389203"/>
    <lineage>
        <taxon>Eukaryota</taxon>
        <taxon>Fungi</taxon>
        <taxon>Dikarya</taxon>
        <taxon>Basidiomycota</taxon>
        <taxon>Pucciniomycotina</taxon>
        <taxon>Pucciniomycetes</taxon>
        <taxon>Pucciniales</taxon>
        <taxon>Sphaerophragmiaceae</taxon>
        <taxon>Austropuccinia</taxon>
    </lineage>
</organism>
<name>A0A9Q3FP91_9BASI</name>
<evidence type="ECO:0000313" key="1">
    <source>
        <dbReference type="EMBL" id="MBW0542714.1"/>
    </source>
</evidence>
<dbReference type="Proteomes" id="UP000765509">
    <property type="component" value="Unassembled WGS sequence"/>
</dbReference>
<proteinExistence type="predicted"/>
<dbReference type="InterPro" id="IPR012337">
    <property type="entry name" value="RNaseH-like_sf"/>
</dbReference>
<sequence>MTAPSQDTYVRAEQESKLRPAYGGQCGKTLFENILKPVTDFKRKINLLEKDFDILSSSKSPLDLEKLSIWIGNTKLNSAQWKNLHQLFGKKLSFSTAYQAQTNGLASRMIQTLEDMVRETCEYGLEFGYCDGFPQDWCTLLPELELAYKNFIHDITNQTPSILEKEWNSRLPQDYLRKDLV</sequence>
<dbReference type="EMBL" id="AVOT02047414">
    <property type="protein sequence ID" value="MBW0542714.1"/>
    <property type="molecule type" value="Genomic_DNA"/>
</dbReference>
<dbReference type="InterPro" id="IPR036397">
    <property type="entry name" value="RNaseH_sf"/>
</dbReference>
<accession>A0A9Q3FP91</accession>
<gene>
    <name evidence="1" type="ORF">O181_082429</name>
</gene>
<keyword evidence="2" id="KW-1185">Reference proteome</keyword>
<protein>
    <submittedName>
        <fullName evidence="1">Uncharacterized protein</fullName>
    </submittedName>
</protein>
<dbReference type="GO" id="GO:0003676">
    <property type="term" value="F:nucleic acid binding"/>
    <property type="evidence" value="ECO:0007669"/>
    <property type="project" value="InterPro"/>
</dbReference>
<dbReference type="Gene3D" id="3.30.420.10">
    <property type="entry name" value="Ribonuclease H-like superfamily/Ribonuclease H"/>
    <property type="match status" value="1"/>
</dbReference>
<dbReference type="SUPFAM" id="SSF53098">
    <property type="entry name" value="Ribonuclease H-like"/>
    <property type="match status" value="1"/>
</dbReference>